<dbReference type="PROSITE" id="PS51257">
    <property type="entry name" value="PROKAR_LIPOPROTEIN"/>
    <property type="match status" value="1"/>
</dbReference>
<dbReference type="InterPro" id="IPR036249">
    <property type="entry name" value="Thioredoxin-like_sf"/>
</dbReference>
<organism evidence="3 4">
    <name type="scientific">Helicoverpa armigera</name>
    <name type="common">Cotton bollworm</name>
    <name type="synonym">Heliothis armigera</name>
    <dbReference type="NCBI Taxonomy" id="29058"/>
    <lineage>
        <taxon>Eukaryota</taxon>
        <taxon>Metazoa</taxon>
        <taxon>Ecdysozoa</taxon>
        <taxon>Arthropoda</taxon>
        <taxon>Hexapoda</taxon>
        <taxon>Insecta</taxon>
        <taxon>Pterygota</taxon>
        <taxon>Neoptera</taxon>
        <taxon>Endopterygota</taxon>
        <taxon>Lepidoptera</taxon>
        <taxon>Glossata</taxon>
        <taxon>Ditrysia</taxon>
        <taxon>Noctuoidea</taxon>
        <taxon>Noctuidae</taxon>
        <taxon>Heliothinae</taxon>
        <taxon>Helicoverpa</taxon>
    </lineage>
</organism>
<keyword evidence="1" id="KW-0812">Transmembrane</keyword>
<dbReference type="PANTHER" id="PTHR45815">
    <property type="entry name" value="PROTEIN DISULFIDE-ISOMERASE A6"/>
    <property type="match status" value="1"/>
</dbReference>
<dbReference type="EMBL" id="KZ149951">
    <property type="protein sequence ID" value="PZC76603.1"/>
    <property type="molecule type" value="Genomic_DNA"/>
</dbReference>
<evidence type="ECO:0000259" key="2">
    <source>
        <dbReference type="PROSITE" id="PS51352"/>
    </source>
</evidence>
<dbReference type="GO" id="GO:0005788">
    <property type="term" value="C:endoplasmic reticulum lumen"/>
    <property type="evidence" value="ECO:0007669"/>
    <property type="project" value="TreeGrafter"/>
</dbReference>
<dbReference type="PROSITE" id="PS51352">
    <property type="entry name" value="THIOREDOXIN_2"/>
    <property type="match status" value="1"/>
</dbReference>
<reference evidence="3 4" key="1">
    <citation type="journal article" date="2017" name="BMC Biol.">
        <title>Genomic innovations, transcriptional plasticity and gene loss underlying the evolution and divergence of two highly polyphagous and invasive Helicoverpa pest species.</title>
        <authorList>
            <person name="Pearce S.L."/>
            <person name="Clarke D.F."/>
            <person name="East P.D."/>
            <person name="Elfekih S."/>
            <person name="Gordon K.H."/>
            <person name="Jermiin L.S."/>
            <person name="McGaughran A."/>
            <person name="Oakeshott J.G."/>
            <person name="Papanikolaou A."/>
            <person name="Perera O.P."/>
            <person name="Rane R.V."/>
            <person name="Richards S."/>
            <person name="Tay W.T."/>
            <person name="Walsh T.K."/>
            <person name="Anderson A."/>
            <person name="Anderson C.J."/>
            <person name="Asgari S."/>
            <person name="Board P.G."/>
            <person name="Bretschneider A."/>
            <person name="Campbell P.M."/>
            <person name="Chertemps T."/>
            <person name="Christeller J.T."/>
            <person name="Coppin C.W."/>
            <person name="Downes S.J."/>
            <person name="Duan G."/>
            <person name="Farnsworth C.A."/>
            <person name="Good R.T."/>
            <person name="Han L.B."/>
            <person name="Han Y.C."/>
            <person name="Hatje K."/>
            <person name="Horne I."/>
            <person name="Huang Y.P."/>
            <person name="Hughes D.S."/>
            <person name="Jacquin-Joly E."/>
            <person name="James W."/>
            <person name="Jhangiani S."/>
            <person name="Kollmar M."/>
            <person name="Kuwar S.S."/>
            <person name="Li S."/>
            <person name="Liu N.Y."/>
            <person name="Maibeche M.T."/>
            <person name="Miller J.R."/>
            <person name="Montagne N."/>
            <person name="Perry T."/>
            <person name="Qu J."/>
            <person name="Song S.V."/>
            <person name="Sutton G.G."/>
            <person name="Vogel H."/>
            <person name="Walenz B.P."/>
            <person name="Xu W."/>
            <person name="Zhang H.J."/>
            <person name="Zou Z."/>
            <person name="Batterham P."/>
            <person name="Edwards O.R."/>
            <person name="Feyereisen R."/>
            <person name="Gibbs R.A."/>
            <person name="Heckel D.G."/>
            <person name="McGrath A."/>
            <person name="Robin C."/>
            <person name="Scherer S.E."/>
            <person name="Worley K.C."/>
            <person name="Wu Y.D."/>
        </authorList>
    </citation>
    <scope>NUCLEOTIDE SEQUENCE [LARGE SCALE GENOMIC DNA]</scope>
    <source>
        <strain evidence="3">Harm_GR_Male_#8</strain>
        <tissue evidence="3">Whole organism</tissue>
    </source>
</reference>
<dbReference type="InterPro" id="IPR017937">
    <property type="entry name" value="Thioredoxin_CS"/>
</dbReference>
<evidence type="ECO:0000313" key="4">
    <source>
        <dbReference type="Proteomes" id="UP000249218"/>
    </source>
</evidence>
<gene>
    <name evidence="3" type="primary">HaOG204371</name>
    <name evidence="3" type="ORF">B5X24_HaOG204371</name>
</gene>
<name>A0A2W1BXW2_HELAM</name>
<dbReference type="Pfam" id="PF00085">
    <property type="entry name" value="Thioredoxin"/>
    <property type="match status" value="1"/>
</dbReference>
<dbReference type="Proteomes" id="UP000249218">
    <property type="component" value="Unassembled WGS sequence"/>
</dbReference>
<keyword evidence="1" id="KW-0472">Membrane</keyword>
<dbReference type="PRINTS" id="PR00421">
    <property type="entry name" value="THIOREDOXIN"/>
</dbReference>
<dbReference type="OrthoDB" id="10264505at2759"/>
<dbReference type="PANTHER" id="PTHR45815:SF3">
    <property type="entry name" value="PROTEIN DISULFIDE-ISOMERASE A6"/>
    <property type="match status" value="1"/>
</dbReference>
<evidence type="ECO:0000313" key="3">
    <source>
        <dbReference type="EMBL" id="PZC76603.1"/>
    </source>
</evidence>
<dbReference type="Gene3D" id="3.40.30.10">
    <property type="entry name" value="Glutaredoxin"/>
    <property type="match status" value="1"/>
</dbReference>
<dbReference type="GO" id="GO:0034976">
    <property type="term" value="P:response to endoplasmic reticulum stress"/>
    <property type="evidence" value="ECO:0007669"/>
    <property type="project" value="TreeGrafter"/>
</dbReference>
<feature type="transmembrane region" description="Helical" evidence="1">
    <location>
        <begin position="12"/>
        <end position="31"/>
    </location>
</feature>
<accession>A0A2W1BXW2</accession>
<keyword evidence="1" id="KW-1133">Transmembrane helix</keyword>
<dbReference type="SUPFAM" id="SSF52833">
    <property type="entry name" value="Thioredoxin-like"/>
    <property type="match status" value="1"/>
</dbReference>
<sequence>MNIRLLGFKRVYFLGFILFVSCGLRCGYALYNGNPHVVELTPFNFKDLVVKSDAVWLVEYYVPWCGYCQRLAPDFKLAAEALKGIIKVGAVNGEKHKMFIAEANIKSYPTLKIFTNTTNFIYKGRRVVEGLVEACLTASRYEVYKRLGKNPDDYSSIKIKALREFDALVKNYLPQSKVLNENNDCKIK</sequence>
<feature type="domain" description="Thioredoxin" evidence="2">
    <location>
        <begin position="24"/>
        <end position="141"/>
    </location>
</feature>
<proteinExistence type="predicted"/>
<dbReference type="InterPro" id="IPR013766">
    <property type="entry name" value="Thioredoxin_domain"/>
</dbReference>
<keyword evidence="4" id="KW-1185">Reference proteome</keyword>
<dbReference type="AlphaFoldDB" id="A0A2W1BXW2"/>
<evidence type="ECO:0000256" key="1">
    <source>
        <dbReference type="SAM" id="Phobius"/>
    </source>
</evidence>
<protein>
    <recommendedName>
        <fullName evidence="2">Thioredoxin domain-containing protein</fullName>
    </recommendedName>
</protein>
<dbReference type="PROSITE" id="PS00194">
    <property type="entry name" value="THIOREDOXIN_1"/>
    <property type="match status" value="1"/>
</dbReference>
<dbReference type="OMA" id="ANIKSYP"/>
<dbReference type="GO" id="GO:0015035">
    <property type="term" value="F:protein-disulfide reductase activity"/>
    <property type="evidence" value="ECO:0007669"/>
    <property type="project" value="TreeGrafter"/>
</dbReference>